<dbReference type="Pfam" id="PF13855">
    <property type="entry name" value="LRR_8"/>
    <property type="match status" value="2"/>
</dbReference>
<keyword evidence="2" id="KW-0433">Leucine-rich repeat</keyword>
<name>A0AAD3HPD3_9CHLO</name>
<evidence type="ECO:0000256" key="3">
    <source>
        <dbReference type="ARBA" id="ARBA00022737"/>
    </source>
</evidence>
<dbReference type="PROSITE" id="PS51450">
    <property type="entry name" value="LRR"/>
    <property type="match status" value="3"/>
</dbReference>
<dbReference type="InterPro" id="IPR001611">
    <property type="entry name" value="Leu-rich_rpt"/>
</dbReference>
<dbReference type="AlphaFoldDB" id="A0AAD3HPD3"/>
<comment type="subcellular location">
    <subcellularLocation>
        <location evidence="1">Cytoplasm</location>
        <location evidence="1">Cytoskeleton</location>
        <location evidence="1">Cilium axoneme</location>
    </subcellularLocation>
</comment>
<keyword evidence="6" id="KW-1185">Reference proteome</keyword>
<evidence type="ECO:0000256" key="2">
    <source>
        <dbReference type="ARBA" id="ARBA00022614"/>
    </source>
</evidence>
<dbReference type="Pfam" id="PF00560">
    <property type="entry name" value="LRR_1"/>
    <property type="match status" value="1"/>
</dbReference>
<proteinExistence type="inferred from homology"/>
<dbReference type="FunFam" id="3.80.10.10:FF:000116">
    <property type="entry name" value="Leucine-rich repeat-containing protein 40"/>
    <property type="match status" value="1"/>
</dbReference>
<dbReference type="InterPro" id="IPR032675">
    <property type="entry name" value="LRR_dom_sf"/>
</dbReference>
<evidence type="ECO:0000256" key="4">
    <source>
        <dbReference type="ARBA" id="ARBA00023786"/>
    </source>
</evidence>
<reference evidence="5 6" key="1">
    <citation type="journal article" date="2021" name="Sci. Rep.">
        <title>Genome sequencing of the multicellular alga Astrephomene provides insights into convergent evolution of germ-soma differentiation.</title>
        <authorList>
            <person name="Yamashita S."/>
            <person name="Yamamoto K."/>
            <person name="Matsuzaki R."/>
            <person name="Suzuki S."/>
            <person name="Yamaguchi H."/>
            <person name="Hirooka S."/>
            <person name="Minakuchi Y."/>
            <person name="Miyagishima S."/>
            <person name="Kawachi M."/>
            <person name="Toyoda A."/>
            <person name="Nozaki H."/>
        </authorList>
    </citation>
    <scope>NUCLEOTIDE SEQUENCE [LARGE SCALE GENOMIC DNA]</scope>
    <source>
        <strain evidence="5 6">NIES-4017</strain>
    </source>
</reference>
<gene>
    <name evidence="5" type="ORF">Agub_g10031</name>
</gene>
<dbReference type="Proteomes" id="UP001054857">
    <property type="component" value="Unassembled WGS sequence"/>
</dbReference>
<dbReference type="InterPro" id="IPR050216">
    <property type="entry name" value="LRR_domain-containing"/>
</dbReference>
<comment type="similarity">
    <text evidence="4">Belongs to the SHOC2 family.</text>
</comment>
<dbReference type="Gene3D" id="3.80.10.10">
    <property type="entry name" value="Ribonuclease Inhibitor"/>
    <property type="match status" value="4"/>
</dbReference>
<evidence type="ECO:0000256" key="1">
    <source>
        <dbReference type="ARBA" id="ARBA00004430"/>
    </source>
</evidence>
<dbReference type="PANTHER" id="PTHR48051">
    <property type="match status" value="1"/>
</dbReference>
<dbReference type="SMART" id="SM00364">
    <property type="entry name" value="LRR_BAC"/>
    <property type="match status" value="5"/>
</dbReference>
<sequence>MPGLSSLADLDLSRNRLRGQLLREVGLLVRLRSLNLRDNKLAGLPPSIAGCTALVELYLGRNQLSCLPPELGLLEALRTLELRDNRLTQLPAELCDLRLGLLDLANNDLRSLPAELGSMTSLRSLPLDGNPLQSIRRELVAGPISQLLKYLASRQADPDAAAGPPAGPPTRLGALHSASAARSGNVFGLDGAEMAAEAARKLKLGGVAAAAAAAAGGGAAGAGYGRGGGGGGGAGGGGGGGGELLLARAGLREVPAEVWDAGPSLTRLDLSSNQIPVLPPPPGGLCRLPGLRCLLLNGMGLTAWPLPVGVPGALPALTELQVRNNPALRQLPPNPFAACPGLVRLELAGAPAAGALTPGCFAGLPALETGLPAFPVELLQLPRLRVLLLASNRLEQLPPEVANMTRLEELHLCNNSLASLPPQLGLLGSSLRSLGLEGNPLRTLRRPILERGTAAVLAYLKDRIPAT</sequence>
<dbReference type="InterPro" id="IPR003591">
    <property type="entry name" value="Leu-rich_rpt_typical-subtyp"/>
</dbReference>
<dbReference type="SMART" id="SM00369">
    <property type="entry name" value="LRR_TYP"/>
    <property type="match status" value="9"/>
</dbReference>
<dbReference type="GO" id="GO:0005930">
    <property type="term" value="C:axoneme"/>
    <property type="evidence" value="ECO:0007669"/>
    <property type="project" value="UniProtKB-SubCell"/>
</dbReference>
<keyword evidence="3" id="KW-0677">Repeat</keyword>
<dbReference type="EMBL" id="BMAR01000022">
    <property type="protein sequence ID" value="GFR48183.1"/>
    <property type="molecule type" value="Genomic_DNA"/>
</dbReference>
<evidence type="ECO:0000313" key="5">
    <source>
        <dbReference type="EMBL" id="GFR48183.1"/>
    </source>
</evidence>
<accession>A0AAD3HPD3</accession>
<evidence type="ECO:0000313" key="6">
    <source>
        <dbReference type="Proteomes" id="UP001054857"/>
    </source>
</evidence>
<protein>
    <submittedName>
        <fullName evidence="5">Uncharacterized protein</fullName>
    </submittedName>
</protein>
<organism evidence="5 6">
    <name type="scientific">Astrephomene gubernaculifera</name>
    <dbReference type="NCBI Taxonomy" id="47775"/>
    <lineage>
        <taxon>Eukaryota</taxon>
        <taxon>Viridiplantae</taxon>
        <taxon>Chlorophyta</taxon>
        <taxon>core chlorophytes</taxon>
        <taxon>Chlorophyceae</taxon>
        <taxon>CS clade</taxon>
        <taxon>Chlamydomonadales</taxon>
        <taxon>Astrephomenaceae</taxon>
        <taxon>Astrephomene</taxon>
    </lineage>
</organism>
<dbReference type="SUPFAM" id="SSF52058">
    <property type="entry name" value="L domain-like"/>
    <property type="match status" value="1"/>
</dbReference>
<dbReference type="PANTHER" id="PTHR48051:SF54">
    <property type="entry name" value="LEUCINE-RICH REPEAT-CONTAINING PROTEIN"/>
    <property type="match status" value="1"/>
</dbReference>
<comment type="caution">
    <text evidence="5">The sequence shown here is derived from an EMBL/GenBank/DDBJ whole genome shotgun (WGS) entry which is preliminary data.</text>
</comment>